<dbReference type="AlphaFoldDB" id="A0A0M9BLJ4"/>
<evidence type="ECO:0000259" key="1">
    <source>
        <dbReference type="PROSITE" id="PS51819"/>
    </source>
</evidence>
<dbReference type="SUPFAM" id="SSF54593">
    <property type="entry name" value="Glyoxalase/Bleomycin resistance protein/Dihydroxybiphenyl dioxygenase"/>
    <property type="match status" value="2"/>
</dbReference>
<dbReference type="EMBL" id="LITU01000078">
    <property type="protein sequence ID" value="KOY13782.1"/>
    <property type="molecule type" value="Genomic_DNA"/>
</dbReference>
<dbReference type="PATRIC" id="fig|1705561.3.peg.5375"/>
<dbReference type="Gene3D" id="3.10.180.10">
    <property type="entry name" value="2,3-Dihydroxybiphenyl 1,2-Dioxygenase, domain 1"/>
    <property type="match status" value="2"/>
</dbReference>
<name>A0A0M9BLJ4_9BACL</name>
<dbReference type="CDD" id="cd07255">
    <property type="entry name" value="VOC_BsCatE_like_N"/>
    <property type="match status" value="1"/>
</dbReference>
<evidence type="ECO:0000313" key="2">
    <source>
        <dbReference type="EMBL" id="KOY13782.1"/>
    </source>
</evidence>
<dbReference type="InterPro" id="IPR037523">
    <property type="entry name" value="VOC_core"/>
</dbReference>
<dbReference type="CDD" id="cd16359">
    <property type="entry name" value="VOC_BsCatE_like_C"/>
    <property type="match status" value="1"/>
</dbReference>
<dbReference type="OrthoDB" id="9792626at2"/>
<protein>
    <submittedName>
        <fullName evidence="2">Glyoxalase</fullName>
    </submittedName>
</protein>
<dbReference type="PANTHER" id="PTHR43279">
    <property type="entry name" value="CATECHOL-2,3-DIOXYGENASE"/>
    <property type="match status" value="1"/>
</dbReference>
<dbReference type="Pfam" id="PF00903">
    <property type="entry name" value="Glyoxalase"/>
    <property type="match status" value="2"/>
</dbReference>
<organism evidence="2 3">
    <name type="scientific">Paenibacillus xylanivorans</name>
    <dbReference type="NCBI Taxonomy" id="1705561"/>
    <lineage>
        <taxon>Bacteria</taxon>
        <taxon>Bacillati</taxon>
        <taxon>Bacillota</taxon>
        <taxon>Bacilli</taxon>
        <taxon>Bacillales</taxon>
        <taxon>Paenibacillaceae</taxon>
        <taxon>Paenibacillus</taxon>
    </lineage>
</organism>
<dbReference type="PANTHER" id="PTHR43279:SF1">
    <property type="entry name" value="CATECHOL-2,3-DIOXYGENASE"/>
    <property type="match status" value="1"/>
</dbReference>
<sequence length="289" mass="32154">MTTTYQIPATTHLGEVSLRISNLERSIQFYTEVVGLKLLERSEKIATLTADGKQSLLRLEKLTDAVTMPVRSTSGLYHFAILLPDRKSLGLALRNLAESGIEIGQGDHLVSEAFYISDPDQNGIEIYADRARDTWKRDADNNYIMSSDPIDVDSLFALAANEPWQGLPAGTVIGHVHFHVRSLEESRRFYTGVLGFDIVGNFANMSALFVSAGGYHHHIRLNIWAGAGAPVNPDNATGIDYFTIIYDGKEQLEQAVEQLRQSNTSIEQQGKDWFTVDPQNIRIRLTTTS</sequence>
<dbReference type="RefSeq" id="WP_053783470.1">
    <property type="nucleotide sequence ID" value="NZ_LITU01000078.1"/>
</dbReference>
<dbReference type="InterPro" id="IPR004360">
    <property type="entry name" value="Glyas_Fos-R_dOase_dom"/>
</dbReference>
<proteinExistence type="predicted"/>
<dbReference type="InterPro" id="IPR029068">
    <property type="entry name" value="Glyas_Bleomycin-R_OHBP_Dase"/>
</dbReference>
<dbReference type="PROSITE" id="PS51819">
    <property type="entry name" value="VOC"/>
    <property type="match status" value="2"/>
</dbReference>
<keyword evidence="3" id="KW-1185">Reference proteome</keyword>
<feature type="domain" description="VOC" evidence="1">
    <location>
        <begin position="172"/>
        <end position="289"/>
    </location>
</feature>
<comment type="caution">
    <text evidence="2">The sequence shown here is derived from an EMBL/GenBank/DDBJ whole genome shotgun (WGS) entry which is preliminary data.</text>
</comment>
<gene>
    <name evidence="2" type="ORF">AMS66_25620</name>
</gene>
<accession>A0A0M9BLJ4</accession>
<dbReference type="Proteomes" id="UP000037688">
    <property type="component" value="Unassembled WGS sequence"/>
</dbReference>
<feature type="domain" description="VOC" evidence="1">
    <location>
        <begin position="12"/>
        <end position="129"/>
    </location>
</feature>
<evidence type="ECO:0000313" key="3">
    <source>
        <dbReference type="Proteomes" id="UP000037688"/>
    </source>
</evidence>
<reference evidence="2 3" key="1">
    <citation type="submission" date="2015-08" db="EMBL/GenBank/DDBJ databases">
        <title>Draft genome sequence of cellulolytic and xylanolytic Paenibacillus sp. A59, isolated from a decaying forest soil from Patagonia, Argentina.</title>
        <authorList>
            <person name="Ghio S."/>
            <person name="Caceres A.M."/>
            <person name="Talia P."/>
            <person name="Grasso D."/>
            <person name="Campos E."/>
        </authorList>
    </citation>
    <scope>NUCLEOTIDE SEQUENCE [LARGE SCALE GENOMIC DNA]</scope>
    <source>
        <strain evidence="2 3">A59</strain>
    </source>
</reference>